<evidence type="ECO:0000256" key="1">
    <source>
        <dbReference type="ARBA" id="ARBA00001974"/>
    </source>
</evidence>
<gene>
    <name evidence="7" type="ORF">LTR24_002658</name>
</gene>
<evidence type="ECO:0000256" key="2">
    <source>
        <dbReference type="ARBA" id="ARBA00022630"/>
    </source>
</evidence>
<evidence type="ECO:0000256" key="5">
    <source>
        <dbReference type="ARBA" id="ARBA00023033"/>
    </source>
</evidence>
<reference evidence="7 8" key="1">
    <citation type="submission" date="2023-08" db="EMBL/GenBank/DDBJ databases">
        <title>Black Yeasts Isolated from many extreme environments.</title>
        <authorList>
            <person name="Coleine C."/>
            <person name="Stajich J.E."/>
            <person name="Selbmann L."/>
        </authorList>
    </citation>
    <scope>NUCLEOTIDE SEQUENCE [LARGE SCALE GENOMIC DNA]</scope>
    <source>
        <strain evidence="7 8">CCFEE 5885</strain>
    </source>
</reference>
<evidence type="ECO:0000256" key="4">
    <source>
        <dbReference type="ARBA" id="ARBA00023002"/>
    </source>
</evidence>
<evidence type="ECO:0000313" key="7">
    <source>
        <dbReference type="EMBL" id="KAK5096252.1"/>
    </source>
</evidence>
<evidence type="ECO:0000259" key="6">
    <source>
        <dbReference type="Pfam" id="PF01494"/>
    </source>
</evidence>
<protein>
    <recommendedName>
        <fullName evidence="6">FAD-binding domain-containing protein</fullName>
    </recommendedName>
</protein>
<evidence type="ECO:0000256" key="3">
    <source>
        <dbReference type="ARBA" id="ARBA00022827"/>
    </source>
</evidence>
<name>A0ABR0KI70_9EURO</name>
<sequence>MTGAPILIVGGGLAGLSLGQGLKQIGMPFRIFERDEAASLRAQGYRIRIDQNGGAGLRRLLPVDLFEKFEATSAEVKPGIHRLDAMTGKSAATDLSRMPPKTGAAWNADRRVLRNVLLEGLEPYIEFGKKFDKYELEETGVVAWFADGSSATGSMIVGTDGVNSQVRRHMLPNHKLLDTEGRAVSGRTLVDANTFQHIPAAIGNGICLIGNEKQPRMKLFCDVMRFKSETAADVPQDYIYWVLLFHKSCVNKSDAELFSMTNSQSAEWAEVLTSDWHEKIRAIIQQQVPEAASTLHFSMTKPPIEPWKTDLRVTVIADAAHPMPPVGGVGANLAFEDAAGLLDVIRNGQEQESLAEFEQLLRDRSNKALMQSAGGASHFFGMGPVDSLKPVAP</sequence>
<accession>A0ABR0KI70</accession>
<feature type="domain" description="FAD-binding" evidence="6">
    <location>
        <begin position="5"/>
        <end position="342"/>
    </location>
</feature>
<keyword evidence="8" id="KW-1185">Reference proteome</keyword>
<keyword evidence="5" id="KW-0503">Monooxygenase</keyword>
<dbReference type="PRINTS" id="PR00420">
    <property type="entry name" value="RNGMNOXGNASE"/>
</dbReference>
<keyword evidence="4" id="KW-0560">Oxidoreductase</keyword>
<keyword evidence="2" id="KW-0285">Flavoprotein</keyword>
<dbReference type="EMBL" id="JAVRRG010000023">
    <property type="protein sequence ID" value="KAK5096252.1"/>
    <property type="molecule type" value="Genomic_DNA"/>
</dbReference>
<comment type="cofactor">
    <cofactor evidence="1">
        <name>FAD</name>
        <dbReference type="ChEBI" id="CHEBI:57692"/>
    </cofactor>
</comment>
<proteinExistence type="predicted"/>
<comment type="caution">
    <text evidence="7">The sequence shown here is derived from an EMBL/GenBank/DDBJ whole genome shotgun (WGS) entry which is preliminary data.</text>
</comment>
<dbReference type="Proteomes" id="UP001345013">
    <property type="component" value="Unassembled WGS sequence"/>
</dbReference>
<keyword evidence="3" id="KW-0274">FAD</keyword>
<dbReference type="Pfam" id="PF01494">
    <property type="entry name" value="FAD_binding_3"/>
    <property type="match status" value="1"/>
</dbReference>
<dbReference type="InterPro" id="IPR036188">
    <property type="entry name" value="FAD/NAD-bd_sf"/>
</dbReference>
<organism evidence="7 8">
    <name type="scientific">Lithohypha guttulata</name>
    <dbReference type="NCBI Taxonomy" id="1690604"/>
    <lineage>
        <taxon>Eukaryota</taxon>
        <taxon>Fungi</taxon>
        <taxon>Dikarya</taxon>
        <taxon>Ascomycota</taxon>
        <taxon>Pezizomycotina</taxon>
        <taxon>Eurotiomycetes</taxon>
        <taxon>Chaetothyriomycetidae</taxon>
        <taxon>Chaetothyriales</taxon>
        <taxon>Trichomeriaceae</taxon>
        <taxon>Lithohypha</taxon>
    </lineage>
</organism>
<dbReference type="Gene3D" id="3.50.50.60">
    <property type="entry name" value="FAD/NAD(P)-binding domain"/>
    <property type="match status" value="1"/>
</dbReference>
<dbReference type="InterPro" id="IPR002938">
    <property type="entry name" value="FAD-bd"/>
</dbReference>
<dbReference type="SUPFAM" id="SSF51905">
    <property type="entry name" value="FAD/NAD(P)-binding domain"/>
    <property type="match status" value="1"/>
</dbReference>
<evidence type="ECO:0000313" key="8">
    <source>
        <dbReference type="Proteomes" id="UP001345013"/>
    </source>
</evidence>
<dbReference type="PANTHER" id="PTHR47178">
    <property type="entry name" value="MONOOXYGENASE, FAD-BINDING"/>
    <property type="match status" value="1"/>
</dbReference>
<dbReference type="PANTHER" id="PTHR47178:SF5">
    <property type="entry name" value="FAD-BINDING DOMAIN-CONTAINING PROTEIN"/>
    <property type="match status" value="1"/>
</dbReference>